<keyword evidence="6" id="KW-0460">Magnesium</keyword>
<evidence type="ECO:0000256" key="4">
    <source>
        <dbReference type="ARBA" id="ARBA00022741"/>
    </source>
</evidence>
<dbReference type="Pfam" id="PF01751">
    <property type="entry name" value="Toprim"/>
    <property type="match status" value="1"/>
</dbReference>
<comment type="similarity">
    <text evidence="10">Belongs to the type II topoisomerase family. ParE type 1 subfamily.</text>
</comment>
<keyword evidence="8 10" id="KW-0238">DNA-binding</keyword>
<keyword evidence="5 10" id="KW-0067">ATP-binding</keyword>
<dbReference type="GO" id="GO:0046872">
    <property type="term" value="F:metal ion binding"/>
    <property type="evidence" value="ECO:0007669"/>
    <property type="project" value="UniProtKB-KW"/>
</dbReference>
<reference evidence="12 13" key="1">
    <citation type="submission" date="2017-02" db="EMBL/GenBank/DDBJ databases">
        <title>Ketogulonicigenium robustum SPU B003 Genome sequencing and assembly.</title>
        <authorList>
            <person name="Li Y."/>
            <person name="Liu L."/>
            <person name="Wang C."/>
            <person name="Zhang M."/>
            <person name="Zhang T."/>
            <person name="Zhang Y."/>
        </authorList>
    </citation>
    <scope>NUCLEOTIDE SEQUENCE [LARGE SCALE GENOMIC DNA]</scope>
    <source>
        <strain evidence="12 13">SPU_B003</strain>
    </source>
</reference>
<dbReference type="InterPro" id="IPR020568">
    <property type="entry name" value="Ribosomal_Su5_D2-typ_SF"/>
</dbReference>
<comment type="cofactor">
    <cofactor evidence="2">
        <name>Mg(2+)</name>
        <dbReference type="ChEBI" id="CHEBI:18420"/>
    </cofactor>
</comment>
<dbReference type="InterPro" id="IPR005737">
    <property type="entry name" value="TopoIV_B_Gneg"/>
</dbReference>
<name>A0A1W6P150_9RHOB</name>
<comment type="catalytic activity">
    <reaction evidence="1 10">
        <text>ATP-dependent breakage, passage and rejoining of double-stranded DNA.</text>
        <dbReference type="EC" id="5.6.2.2"/>
    </reaction>
</comment>
<dbReference type="PANTHER" id="PTHR45866:SF4">
    <property type="entry name" value="DNA TOPOISOMERASE 4 SUBUNIT B"/>
    <property type="match status" value="1"/>
</dbReference>
<dbReference type="InterPro" id="IPR013759">
    <property type="entry name" value="Topo_IIA_B_C"/>
</dbReference>
<sequence>MADDLLAGSGAQGNEYNAASIEVLEGLEPVRKRPGMYIGGTDERALHHMVAEILDNSMDEAVAGHANRIEVELHADYSVTVRDNGRGIPVDPHPKFPDKSALEVILCTLHAGGKFSNKAYSTSGGLNGVGSSVVNALSDLMRVEVARNRELYVQSFSRGVPQGPVEKVGAAPNRKGTSVTFHPDAEIFGSLKLKPARLFKMVRSKAYLFSGVEIRWKTAIDDGETPAEATFKFPGGLADYLADVLKDTQTYAEKPFAGKVSFEEKFSVPGSVEWAINWSAMRDGFILSYTNTVPTPEGGTHEAGFWAAVLKGVKSYGERVNNRKAKDITREDLLTGGCALLSIFIREPSFVGQTKDRLSTEEAAKWVELAVRDHFDNWLAADPKSAREILDFLVLRAEERLRRRQEKETQRKSATKRLRLPGKLTDCSAKVRDNTELFLVEGDSAGGSAKGARSRETQAILPLRGKVLNVMGAAAGKLNQNQELSDICEALGVQMGSKFNTEDLRYQRIIIMTDADVDGAHIASLLMTFFFTQMRPLIEKGHLFLACPPLYRLTQGANRLYVADDAEKDYWMQKGLGGRGKIDVQRFKGLGEMDAKDLKETTMDPKTRKLIRVTIADEEPGETSDLVERLMGKKPELRFQYIQENARFVEELDV</sequence>
<dbReference type="GO" id="GO:0005694">
    <property type="term" value="C:chromosome"/>
    <property type="evidence" value="ECO:0007669"/>
    <property type="project" value="InterPro"/>
</dbReference>
<keyword evidence="13" id="KW-1185">Reference proteome</keyword>
<dbReference type="PRINTS" id="PR01098">
    <property type="entry name" value="TOPISMRASE4B"/>
</dbReference>
<dbReference type="GO" id="GO:0006265">
    <property type="term" value="P:DNA topological change"/>
    <property type="evidence" value="ECO:0007669"/>
    <property type="project" value="UniProtKB-UniRule"/>
</dbReference>
<evidence type="ECO:0000256" key="10">
    <source>
        <dbReference type="HAMAP-Rule" id="MF_00938"/>
    </source>
</evidence>
<feature type="site" description="Interaction with DNA" evidence="10">
    <location>
        <position position="638"/>
    </location>
</feature>
<dbReference type="PROSITE" id="PS50880">
    <property type="entry name" value="TOPRIM"/>
    <property type="match status" value="1"/>
</dbReference>
<dbReference type="NCBIfam" id="TIGR01055">
    <property type="entry name" value="parE_Gneg"/>
    <property type="match status" value="1"/>
</dbReference>
<keyword evidence="9 10" id="KW-0413">Isomerase</keyword>
<dbReference type="Pfam" id="PF00986">
    <property type="entry name" value="DNA_gyraseB_C"/>
    <property type="match status" value="1"/>
</dbReference>
<gene>
    <name evidence="10 12" type="primary">parE</name>
    <name evidence="12" type="ORF">BVG79_01825</name>
</gene>
<evidence type="ECO:0000256" key="6">
    <source>
        <dbReference type="ARBA" id="ARBA00022842"/>
    </source>
</evidence>
<dbReference type="InterPro" id="IPR018522">
    <property type="entry name" value="TopoIIA_CS"/>
</dbReference>
<dbReference type="GO" id="GO:0007059">
    <property type="term" value="P:chromosome segregation"/>
    <property type="evidence" value="ECO:0007669"/>
    <property type="project" value="UniProtKB-UniRule"/>
</dbReference>
<dbReference type="InterPro" id="IPR013760">
    <property type="entry name" value="Topo_IIA-like_dom_sf"/>
</dbReference>
<dbReference type="FunFam" id="3.40.50.670:FF:000001">
    <property type="entry name" value="DNA topoisomerase 2"/>
    <property type="match status" value="1"/>
</dbReference>
<evidence type="ECO:0000313" key="13">
    <source>
        <dbReference type="Proteomes" id="UP000242447"/>
    </source>
</evidence>
<feature type="binding site" evidence="10">
    <location>
        <position position="16"/>
    </location>
    <ligand>
        <name>ATP</name>
        <dbReference type="ChEBI" id="CHEBI:30616"/>
    </ligand>
</feature>
<dbReference type="EMBL" id="CP019937">
    <property type="protein sequence ID" value="ARO15169.1"/>
    <property type="molecule type" value="Genomic_DNA"/>
</dbReference>
<dbReference type="SUPFAM" id="SSF56719">
    <property type="entry name" value="Type II DNA topoisomerase"/>
    <property type="match status" value="1"/>
</dbReference>
<feature type="binding site" evidence="10">
    <location>
        <position position="355"/>
    </location>
    <ligand>
        <name>ATP</name>
        <dbReference type="ChEBI" id="CHEBI:30616"/>
    </ligand>
</feature>
<dbReference type="PANTHER" id="PTHR45866">
    <property type="entry name" value="DNA GYRASE/TOPOISOMERASE SUBUNIT B"/>
    <property type="match status" value="1"/>
</dbReference>
<evidence type="ECO:0000256" key="3">
    <source>
        <dbReference type="ARBA" id="ARBA00022723"/>
    </source>
</evidence>
<keyword evidence="4 10" id="KW-0547">Nucleotide-binding</keyword>
<dbReference type="PRINTS" id="PR00418">
    <property type="entry name" value="TPI2FAMILY"/>
</dbReference>
<evidence type="ECO:0000313" key="12">
    <source>
        <dbReference type="EMBL" id="ARO15169.1"/>
    </source>
</evidence>
<dbReference type="Gene3D" id="3.30.230.10">
    <property type="match status" value="1"/>
</dbReference>
<proteinExistence type="inferred from homology"/>
<dbReference type="PROSITE" id="PS00177">
    <property type="entry name" value="TOPOISOMERASE_II"/>
    <property type="match status" value="1"/>
</dbReference>
<dbReference type="GO" id="GO:0005524">
    <property type="term" value="F:ATP binding"/>
    <property type="evidence" value="ECO:0007669"/>
    <property type="project" value="UniProtKB-UniRule"/>
</dbReference>
<keyword evidence="7 10" id="KW-0799">Topoisomerase</keyword>
<dbReference type="SUPFAM" id="SSF55874">
    <property type="entry name" value="ATPase domain of HSP90 chaperone/DNA topoisomerase II/histidine kinase"/>
    <property type="match status" value="1"/>
</dbReference>
<feature type="binding site" evidence="10">
    <location>
        <begin position="125"/>
        <end position="131"/>
    </location>
    <ligand>
        <name>ATP</name>
        <dbReference type="ChEBI" id="CHEBI:30616"/>
    </ligand>
</feature>
<feature type="binding site" evidence="10">
    <location>
        <position position="56"/>
    </location>
    <ligand>
        <name>ATP</name>
        <dbReference type="ChEBI" id="CHEBI:30616"/>
    </ligand>
</feature>
<feature type="binding site" evidence="10">
    <location>
        <position position="83"/>
    </location>
    <ligand>
        <name>ATP</name>
        <dbReference type="ChEBI" id="CHEBI:30616"/>
    </ligand>
</feature>
<feature type="site" description="Interaction with DNA" evidence="10">
    <location>
        <position position="521"/>
    </location>
</feature>
<dbReference type="InterPro" id="IPR003594">
    <property type="entry name" value="HATPase_dom"/>
</dbReference>
<dbReference type="InterPro" id="IPR013506">
    <property type="entry name" value="Topo_IIA_bsu_dom2"/>
</dbReference>
<dbReference type="Pfam" id="PF00204">
    <property type="entry name" value="DNA_gyraseB"/>
    <property type="match status" value="1"/>
</dbReference>
<dbReference type="Pfam" id="PF02518">
    <property type="entry name" value="HATPase_c"/>
    <property type="match status" value="1"/>
</dbReference>
<dbReference type="STRING" id="92947.BVG79_01825"/>
<dbReference type="GO" id="GO:0003677">
    <property type="term" value="F:DNA binding"/>
    <property type="evidence" value="ECO:0007669"/>
    <property type="project" value="UniProtKB-UniRule"/>
</dbReference>
<dbReference type="KEGG" id="kro:BVG79_01825"/>
<dbReference type="InterPro" id="IPR001241">
    <property type="entry name" value="Topo_IIA"/>
</dbReference>
<dbReference type="OrthoDB" id="9802808at2"/>
<evidence type="ECO:0000256" key="7">
    <source>
        <dbReference type="ARBA" id="ARBA00023029"/>
    </source>
</evidence>
<dbReference type="Gene3D" id="3.30.565.10">
    <property type="entry name" value="Histidine kinase-like ATPase, C-terminal domain"/>
    <property type="match status" value="1"/>
</dbReference>
<feature type="domain" description="Toprim" evidence="11">
    <location>
        <begin position="435"/>
        <end position="549"/>
    </location>
</feature>
<dbReference type="Proteomes" id="UP000242447">
    <property type="component" value="Chromosome"/>
</dbReference>
<dbReference type="InterPro" id="IPR014721">
    <property type="entry name" value="Ribsml_uS5_D2-typ_fold_subgr"/>
</dbReference>
<keyword evidence="3" id="KW-0479">Metal-binding</keyword>
<dbReference type="SMART" id="SM00387">
    <property type="entry name" value="HATPase_c"/>
    <property type="match status" value="1"/>
</dbReference>
<dbReference type="SMART" id="SM00433">
    <property type="entry name" value="TOP2c"/>
    <property type="match status" value="1"/>
</dbReference>
<comment type="function">
    <text evidence="10">Topoisomerase IV is essential for chromosome segregation. It relaxes supercoiled DNA. Performs the decatenation events required during the replication of a circular DNA molecule.</text>
</comment>
<organism evidence="12 13">
    <name type="scientific">Ketogulonicigenium robustum</name>
    <dbReference type="NCBI Taxonomy" id="92947"/>
    <lineage>
        <taxon>Bacteria</taxon>
        <taxon>Pseudomonadati</taxon>
        <taxon>Pseudomonadota</taxon>
        <taxon>Alphaproteobacteria</taxon>
        <taxon>Rhodobacterales</taxon>
        <taxon>Roseobacteraceae</taxon>
        <taxon>Ketogulonicigenium</taxon>
    </lineage>
</organism>
<dbReference type="InterPro" id="IPR006171">
    <property type="entry name" value="TOPRIM_dom"/>
</dbReference>
<dbReference type="FunFam" id="3.30.565.10:FF:000002">
    <property type="entry name" value="DNA gyrase subunit B"/>
    <property type="match status" value="1"/>
</dbReference>
<evidence type="ECO:0000259" key="11">
    <source>
        <dbReference type="PROSITE" id="PS50880"/>
    </source>
</evidence>
<dbReference type="InterPro" id="IPR036890">
    <property type="entry name" value="HATPase_C_sf"/>
</dbReference>
<dbReference type="RefSeq" id="WP_085786597.1">
    <property type="nucleotide sequence ID" value="NZ_CP019937.1"/>
</dbReference>
<dbReference type="HAMAP" id="MF_00938">
    <property type="entry name" value="ParE_type1"/>
    <property type="match status" value="1"/>
</dbReference>
<dbReference type="GO" id="GO:0003918">
    <property type="term" value="F:DNA topoisomerase type II (double strand cut, ATP-hydrolyzing) activity"/>
    <property type="evidence" value="ECO:0007669"/>
    <property type="project" value="UniProtKB-UniRule"/>
</dbReference>
<accession>A0A1W6P150</accession>
<dbReference type="Gene3D" id="3.40.50.670">
    <property type="match status" value="1"/>
</dbReference>
<dbReference type="CDD" id="cd16928">
    <property type="entry name" value="HATPase_GyrB-like"/>
    <property type="match status" value="1"/>
</dbReference>
<evidence type="ECO:0000256" key="2">
    <source>
        <dbReference type="ARBA" id="ARBA00001946"/>
    </source>
</evidence>
<dbReference type="InterPro" id="IPR002288">
    <property type="entry name" value="DNA_gyrase_B_C"/>
</dbReference>
<dbReference type="EC" id="5.6.2.2" evidence="10"/>
<evidence type="ECO:0000256" key="9">
    <source>
        <dbReference type="ARBA" id="ARBA00023235"/>
    </source>
</evidence>
<feature type="site" description="Interaction with DNA" evidence="10">
    <location>
        <position position="469"/>
    </location>
</feature>
<dbReference type="AlphaFoldDB" id="A0A1W6P150"/>
<evidence type="ECO:0000256" key="8">
    <source>
        <dbReference type="ARBA" id="ARBA00023125"/>
    </source>
</evidence>
<comment type="subunit">
    <text evidence="10">Heterotetramer composed of ParC and ParE.</text>
</comment>
<evidence type="ECO:0000256" key="1">
    <source>
        <dbReference type="ARBA" id="ARBA00000185"/>
    </source>
</evidence>
<evidence type="ECO:0000256" key="5">
    <source>
        <dbReference type="ARBA" id="ARBA00022840"/>
    </source>
</evidence>
<dbReference type="SUPFAM" id="SSF54211">
    <property type="entry name" value="Ribosomal protein S5 domain 2-like"/>
    <property type="match status" value="1"/>
</dbReference>
<protein>
    <recommendedName>
        <fullName evidence="10">DNA topoisomerase 4 subunit B</fullName>
        <ecNumber evidence="10">5.6.2.2</ecNumber>
    </recommendedName>
    <alternativeName>
        <fullName evidence="10">Topoisomerase IV subunit B</fullName>
    </alternativeName>
</protein>